<evidence type="ECO:0000256" key="1">
    <source>
        <dbReference type="ARBA" id="ARBA00007637"/>
    </source>
</evidence>
<evidence type="ECO:0000313" key="3">
    <source>
        <dbReference type="EMBL" id="MFD1629009.1"/>
    </source>
</evidence>
<organism evidence="3 4">
    <name type="scientific">Pseudopedobacter beijingensis</name>
    <dbReference type="NCBI Taxonomy" id="1207056"/>
    <lineage>
        <taxon>Bacteria</taxon>
        <taxon>Pseudomonadati</taxon>
        <taxon>Bacteroidota</taxon>
        <taxon>Sphingobacteriia</taxon>
        <taxon>Sphingobacteriales</taxon>
        <taxon>Sphingobacteriaceae</taxon>
        <taxon>Pseudopedobacter</taxon>
    </lineage>
</organism>
<dbReference type="InterPro" id="IPR036291">
    <property type="entry name" value="NAD(P)-bd_dom_sf"/>
</dbReference>
<dbReference type="EMBL" id="JBHUDG010000003">
    <property type="protein sequence ID" value="MFD1629009.1"/>
    <property type="molecule type" value="Genomic_DNA"/>
</dbReference>
<comment type="similarity">
    <text evidence="1">Belongs to the NAD(P)-dependent epimerase/dehydratase family.</text>
</comment>
<dbReference type="SUPFAM" id="SSF51735">
    <property type="entry name" value="NAD(P)-binding Rossmann-fold domains"/>
    <property type="match status" value="1"/>
</dbReference>
<keyword evidence="4" id="KW-1185">Reference proteome</keyword>
<dbReference type="Pfam" id="PF01370">
    <property type="entry name" value="Epimerase"/>
    <property type="match status" value="1"/>
</dbReference>
<accession>A0ABW4I9N1</accession>
<dbReference type="PANTHER" id="PTHR43000">
    <property type="entry name" value="DTDP-D-GLUCOSE 4,6-DEHYDRATASE-RELATED"/>
    <property type="match status" value="1"/>
</dbReference>
<name>A0ABW4I9N1_9SPHI</name>
<reference evidence="4" key="1">
    <citation type="journal article" date="2019" name="Int. J. Syst. Evol. Microbiol.">
        <title>The Global Catalogue of Microorganisms (GCM) 10K type strain sequencing project: providing services to taxonomists for standard genome sequencing and annotation.</title>
        <authorList>
            <consortium name="The Broad Institute Genomics Platform"/>
            <consortium name="The Broad Institute Genome Sequencing Center for Infectious Disease"/>
            <person name="Wu L."/>
            <person name="Ma J."/>
        </authorList>
    </citation>
    <scope>NUCLEOTIDE SEQUENCE [LARGE SCALE GENOMIC DNA]</scope>
    <source>
        <strain evidence="4">CCUG 53762</strain>
    </source>
</reference>
<comment type="caution">
    <text evidence="3">The sequence shown here is derived from an EMBL/GenBank/DDBJ whole genome shotgun (WGS) entry which is preliminary data.</text>
</comment>
<dbReference type="Gene3D" id="3.40.50.720">
    <property type="entry name" value="NAD(P)-binding Rossmann-like Domain"/>
    <property type="match status" value="1"/>
</dbReference>
<dbReference type="Proteomes" id="UP001597118">
    <property type="component" value="Unassembled WGS sequence"/>
</dbReference>
<feature type="domain" description="NAD-dependent epimerase/dehydratase" evidence="2">
    <location>
        <begin position="4"/>
        <end position="197"/>
    </location>
</feature>
<sequence>MKLLITGSSGFVGQNLLEYLEGFEIYSITRNQLNTPSLEQLNSCDTLIHLAGKAHDLKQTSNPQEYYQVNFELTKQLYDAFLHSDAKKFIFISSVKVAADTVEGILNEEVKPDPQTDYGKSKLMAEEYIQSQVLPEGKSYYILRPCMIHGPGNKGNLNLLYRLVAKGIPYPLAAFENKRSFLSIENLCFVIKELIERSDIFSGVYHVADDEAISTNELINVISGALEIKPRLWKINSGSIRLLAKIGDTLRLPLNSERLKKLTESYVVSNSKIKGALGKEFPVEARAGLRKTILSFKE</sequence>
<protein>
    <submittedName>
        <fullName evidence="3">NAD-dependent epimerase/dehydratase family protein</fullName>
    </submittedName>
</protein>
<evidence type="ECO:0000259" key="2">
    <source>
        <dbReference type="Pfam" id="PF01370"/>
    </source>
</evidence>
<proteinExistence type="inferred from homology"/>
<dbReference type="RefSeq" id="WP_379661390.1">
    <property type="nucleotide sequence ID" value="NZ_JBHUDG010000003.1"/>
</dbReference>
<evidence type="ECO:0000313" key="4">
    <source>
        <dbReference type="Proteomes" id="UP001597118"/>
    </source>
</evidence>
<dbReference type="InterPro" id="IPR001509">
    <property type="entry name" value="Epimerase_deHydtase"/>
</dbReference>
<gene>
    <name evidence="3" type="ORF">ACFSAH_03925</name>
</gene>